<protein>
    <recommendedName>
        <fullName evidence="3">Right handed beta helix domain-containing protein</fullName>
    </recommendedName>
</protein>
<dbReference type="AlphaFoldDB" id="W4QB83"/>
<gene>
    <name evidence="1" type="ORF">JCM9152_666</name>
</gene>
<dbReference type="RefSeq" id="WP_148296421.1">
    <property type="nucleotide sequence ID" value="NZ_BAUU01000004.1"/>
</dbReference>
<comment type="caution">
    <text evidence="1">The sequence shown here is derived from an EMBL/GenBank/DDBJ whole genome shotgun (WGS) entry which is preliminary data.</text>
</comment>
<name>W4QB83_9BACI</name>
<organism evidence="1 2">
    <name type="scientific">Halalkalibacter hemicellulosilyticusJCM 9152</name>
    <dbReference type="NCBI Taxonomy" id="1236971"/>
    <lineage>
        <taxon>Bacteria</taxon>
        <taxon>Bacillati</taxon>
        <taxon>Bacillota</taxon>
        <taxon>Bacilli</taxon>
        <taxon>Bacillales</taxon>
        <taxon>Bacillaceae</taxon>
        <taxon>Halalkalibacter</taxon>
    </lineage>
</organism>
<dbReference type="Gene3D" id="2.160.20.10">
    <property type="entry name" value="Single-stranded right-handed beta-helix, Pectin lyase-like"/>
    <property type="match status" value="1"/>
</dbReference>
<dbReference type="STRING" id="1236971.JCM9152_666"/>
<dbReference type="Proteomes" id="UP000018895">
    <property type="component" value="Unassembled WGS sequence"/>
</dbReference>
<accession>W4QB83</accession>
<evidence type="ECO:0008006" key="3">
    <source>
        <dbReference type="Google" id="ProtNLM"/>
    </source>
</evidence>
<dbReference type="EMBL" id="BAUU01000004">
    <property type="protein sequence ID" value="GAE29316.1"/>
    <property type="molecule type" value="Genomic_DNA"/>
</dbReference>
<dbReference type="InterPro" id="IPR012334">
    <property type="entry name" value="Pectin_lyas_fold"/>
</dbReference>
<keyword evidence="2" id="KW-1185">Reference proteome</keyword>
<evidence type="ECO:0000313" key="1">
    <source>
        <dbReference type="EMBL" id="GAE29316.1"/>
    </source>
</evidence>
<sequence length="128" mass="14002">MIELLPNEFGEYGNGNVINGNVISMMEYRNHPDDKDIEWGILHVEAYNTNISGNQIIADGMPEGYTAILVETGENNRISNNSIGVTNPSSAKIVVNDTATSTIVTDSIYENEFQNHGDNSNVNVTLPD</sequence>
<evidence type="ECO:0000313" key="2">
    <source>
        <dbReference type="Proteomes" id="UP000018895"/>
    </source>
</evidence>
<proteinExistence type="predicted"/>
<reference evidence="1" key="1">
    <citation type="journal article" date="2014" name="Genome Announc.">
        <title>Draft Genome Sequences of Three Alkaliphilic Bacillus Strains, Bacillus wakoensis JCM 9140T, Bacillus akibai JCM 9157T, and Bacillus hemicellulosilyticus JCM 9152T.</title>
        <authorList>
            <person name="Yuki M."/>
            <person name="Oshima K."/>
            <person name="Suda W."/>
            <person name="Oshida Y."/>
            <person name="Kitamura K."/>
            <person name="Iida T."/>
            <person name="Hattori M."/>
            <person name="Ohkuma M."/>
        </authorList>
    </citation>
    <scope>NUCLEOTIDE SEQUENCE [LARGE SCALE GENOMIC DNA]</scope>
    <source>
        <strain evidence="1">JCM 9152</strain>
    </source>
</reference>